<dbReference type="InterPro" id="IPR000160">
    <property type="entry name" value="GGDEF_dom"/>
</dbReference>
<evidence type="ECO:0000313" key="6">
    <source>
        <dbReference type="Proteomes" id="UP001267407"/>
    </source>
</evidence>
<evidence type="ECO:0000256" key="3">
    <source>
        <dbReference type="SAM" id="Phobius"/>
    </source>
</evidence>
<feature type="transmembrane region" description="Helical" evidence="3">
    <location>
        <begin position="62"/>
        <end position="83"/>
    </location>
</feature>
<feature type="transmembrane region" description="Helical" evidence="3">
    <location>
        <begin position="149"/>
        <end position="170"/>
    </location>
</feature>
<dbReference type="GO" id="GO:0052621">
    <property type="term" value="F:diguanylate cyclase activity"/>
    <property type="evidence" value="ECO:0007669"/>
    <property type="project" value="UniProtKB-EC"/>
</dbReference>
<dbReference type="PANTHER" id="PTHR45138:SF9">
    <property type="entry name" value="DIGUANYLATE CYCLASE DGCM-RELATED"/>
    <property type="match status" value="1"/>
</dbReference>
<dbReference type="PANTHER" id="PTHR45138">
    <property type="entry name" value="REGULATORY COMPONENTS OF SENSORY TRANSDUCTION SYSTEM"/>
    <property type="match status" value="1"/>
</dbReference>
<gene>
    <name evidence="5" type="ORF">RKA07_13210</name>
</gene>
<dbReference type="SUPFAM" id="SSF55073">
    <property type="entry name" value="Nucleotide cyclase"/>
    <property type="match status" value="1"/>
</dbReference>
<dbReference type="InterPro" id="IPR050469">
    <property type="entry name" value="Diguanylate_Cyclase"/>
</dbReference>
<name>A0ABU2HJ19_9GAMM</name>
<evidence type="ECO:0000256" key="2">
    <source>
        <dbReference type="ARBA" id="ARBA00034247"/>
    </source>
</evidence>
<protein>
    <recommendedName>
        <fullName evidence="1">diguanylate cyclase</fullName>
        <ecNumber evidence="1">2.7.7.65</ecNumber>
    </recommendedName>
</protein>
<sequence length="394" mass="43884">MVNISIPKTPYRKVPAPWRAAYEAHIQIVERQVAVVAAWVLLITVVFYQFTHQLRLGHNADVWLTEAACRLPVLLCALLTLVSHYTGKPRCQSRYLLRAMGLSVMTMILSLFLVHYSGQHENIYQVTNGMVISFFGVTVLSVRGPKEFWLLFAVPLAIFVPVALAMGIATKALLPFLFDPMVMMVIGFVLSEALRQLRKGEFLARQQLREQATTDQLTGLLNRRAMLQLLEQEHARAQRYGATYSLILGDLDRFKGVNDRYGHNIGDIVLQETAHRLKRQIRAEDALCRWGGEEFLILLPQTSLDGALHVAEKARLALADEPMEAGEHSIHQTISLGMTSCQGGNDIESAIKRADDALYLAKENGRNRIEVIAAPGLEPPVTADDIKPAQTGAP</sequence>
<dbReference type="NCBIfam" id="TIGR00254">
    <property type="entry name" value="GGDEF"/>
    <property type="match status" value="1"/>
</dbReference>
<feature type="transmembrane region" description="Helical" evidence="3">
    <location>
        <begin position="33"/>
        <end position="50"/>
    </location>
</feature>
<dbReference type="CDD" id="cd01949">
    <property type="entry name" value="GGDEF"/>
    <property type="match status" value="1"/>
</dbReference>
<keyword evidence="3" id="KW-0812">Transmembrane</keyword>
<dbReference type="InterPro" id="IPR043128">
    <property type="entry name" value="Rev_trsase/Diguanyl_cyclase"/>
</dbReference>
<comment type="caution">
    <text evidence="5">The sequence shown here is derived from an EMBL/GenBank/DDBJ whole genome shotgun (WGS) entry which is preliminary data.</text>
</comment>
<dbReference type="Pfam" id="PF00990">
    <property type="entry name" value="GGDEF"/>
    <property type="match status" value="1"/>
</dbReference>
<keyword evidence="6" id="KW-1185">Reference proteome</keyword>
<evidence type="ECO:0000259" key="4">
    <source>
        <dbReference type="PROSITE" id="PS50887"/>
    </source>
</evidence>
<accession>A0ABU2HJ19</accession>
<feature type="transmembrane region" description="Helical" evidence="3">
    <location>
        <begin position="95"/>
        <end position="117"/>
    </location>
</feature>
<dbReference type="RefSeq" id="WP_310966518.1">
    <property type="nucleotide sequence ID" value="NZ_JAVMBO010000017.1"/>
</dbReference>
<dbReference type="EMBL" id="JAVMBO010000017">
    <property type="protein sequence ID" value="MDS1311054.1"/>
    <property type="molecule type" value="Genomic_DNA"/>
</dbReference>
<dbReference type="Gene3D" id="3.30.70.270">
    <property type="match status" value="1"/>
</dbReference>
<dbReference type="Proteomes" id="UP001267407">
    <property type="component" value="Unassembled WGS sequence"/>
</dbReference>
<keyword evidence="3" id="KW-1133">Transmembrane helix</keyword>
<evidence type="ECO:0000256" key="1">
    <source>
        <dbReference type="ARBA" id="ARBA00012528"/>
    </source>
</evidence>
<feature type="domain" description="GGDEF" evidence="4">
    <location>
        <begin position="242"/>
        <end position="374"/>
    </location>
</feature>
<dbReference type="InterPro" id="IPR029787">
    <property type="entry name" value="Nucleotide_cyclase"/>
</dbReference>
<organism evidence="5 6">
    <name type="scientific">Marinobacter xiaoshiensis</name>
    <dbReference type="NCBI Taxonomy" id="3073652"/>
    <lineage>
        <taxon>Bacteria</taxon>
        <taxon>Pseudomonadati</taxon>
        <taxon>Pseudomonadota</taxon>
        <taxon>Gammaproteobacteria</taxon>
        <taxon>Pseudomonadales</taxon>
        <taxon>Marinobacteraceae</taxon>
        <taxon>Marinobacter</taxon>
    </lineage>
</organism>
<keyword evidence="3" id="KW-0472">Membrane</keyword>
<feature type="transmembrane region" description="Helical" evidence="3">
    <location>
        <begin position="123"/>
        <end position="142"/>
    </location>
</feature>
<keyword evidence="5" id="KW-0808">Transferase</keyword>
<keyword evidence="5" id="KW-0548">Nucleotidyltransferase</keyword>
<dbReference type="SMART" id="SM00267">
    <property type="entry name" value="GGDEF"/>
    <property type="match status" value="1"/>
</dbReference>
<evidence type="ECO:0000313" key="5">
    <source>
        <dbReference type="EMBL" id="MDS1311054.1"/>
    </source>
</evidence>
<proteinExistence type="predicted"/>
<dbReference type="PROSITE" id="PS50887">
    <property type="entry name" value="GGDEF"/>
    <property type="match status" value="1"/>
</dbReference>
<comment type="catalytic activity">
    <reaction evidence="2">
        <text>2 GTP = 3',3'-c-di-GMP + 2 diphosphate</text>
        <dbReference type="Rhea" id="RHEA:24898"/>
        <dbReference type="ChEBI" id="CHEBI:33019"/>
        <dbReference type="ChEBI" id="CHEBI:37565"/>
        <dbReference type="ChEBI" id="CHEBI:58805"/>
        <dbReference type="EC" id="2.7.7.65"/>
    </reaction>
</comment>
<dbReference type="EC" id="2.7.7.65" evidence="1"/>
<reference evidence="5" key="1">
    <citation type="submission" date="2023-09" db="EMBL/GenBank/DDBJ databases">
        <title>Marinobacter sediminicola sp. nov. and Marinobacter maritimum sp. nov., isolated from marine sediment.</title>
        <authorList>
            <person name="An J."/>
        </authorList>
    </citation>
    <scope>NUCLEOTIDE SEQUENCE</scope>
    <source>
        <strain evidence="5">F60267</strain>
    </source>
</reference>